<proteinExistence type="predicted"/>
<sequence length="109" mass="11899">MQDLYLSSPSCVRHEALYPPLFKAVGTATTMTPRPEAGSGFPTSPPPLLPGKKKNASSLGDVYDMELPMFMDESSSTLLLPSLSAHQDDDSTYTPIRPRFQARRIVPSS</sequence>
<dbReference type="EMBL" id="HBIM01017454">
    <property type="protein sequence ID" value="CAE0416390.1"/>
    <property type="molecule type" value="Transcribed_RNA"/>
</dbReference>
<protein>
    <submittedName>
        <fullName evidence="2">Uncharacterized protein</fullName>
    </submittedName>
</protein>
<feature type="region of interest" description="Disordered" evidence="1">
    <location>
        <begin position="29"/>
        <end position="56"/>
    </location>
</feature>
<evidence type="ECO:0000313" key="2">
    <source>
        <dbReference type="EMBL" id="CAE0416390.1"/>
    </source>
</evidence>
<accession>A0A7S3LAW8</accession>
<reference evidence="2" key="1">
    <citation type="submission" date="2021-01" db="EMBL/GenBank/DDBJ databases">
        <authorList>
            <person name="Corre E."/>
            <person name="Pelletier E."/>
            <person name="Niang G."/>
            <person name="Scheremetjew M."/>
            <person name="Finn R."/>
            <person name="Kale V."/>
            <person name="Holt S."/>
            <person name="Cochrane G."/>
            <person name="Meng A."/>
            <person name="Brown T."/>
            <person name="Cohen L."/>
        </authorList>
    </citation>
    <scope>NUCLEOTIDE SEQUENCE</scope>
    <source>
        <strain evidence="2">CCMP127</strain>
    </source>
</reference>
<organism evidence="2">
    <name type="scientific">Amphora coffeiformis</name>
    <dbReference type="NCBI Taxonomy" id="265554"/>
    <lineage>
        <taxon>Eukaryota</taxon>
        <taxon>Sar</taxon>
        <taxon>Stramenopiles</taxon>
        <taxon>Ochrophyta</taxon>
        <taxon>Bacillariophyta</taxon>
        <taxon>Bacillariophyceae</taxon>
        <taxon>Bacillariophycidae</taxon>
        <taxon>Thalassiophysales</taxon>
        <taxon>Catenulaceae</taxon>
        <taxon>Amphora</taxon>
    </lineage>
</organism>
<name>A0A7S3LAW8_9STRA</name>
<gene>
    <name evidence="2" type="ORF">ACOF00016_LOCUS13448</name>
</gene>
<dbReference type="AlphaFoldDB" id="A0A7S3LAW8"/>
<evidence type="ECO:0000256" key="1">
    <source>
        <dbReference type="SAM" id="MobiDB-lite"/>
    </source>
</evidence>